<feature type="non-terminal residue" evidence="1">
    <location>
        <position position="115"/>
    </location>
</feature>
<protein>
    <submittedName>
        <fullName evidence="1">10613_t:CDS:1</fullName>
    </submittedName>
</protein>
<accession>A0A9N9E6D1</accession>
<sequence>LSNTSSENEEEVYITKNTSVKTILHSLTPIEYLPTSINSIAIIFHIQYSMGKPCGQHNTSCSYLGNVAVTKKDRTCQGLKICEFASSELLEMTHKTVEFNSDLRLKISEELSTDN</sequence>
<dbReference type="EMBL" id="CAJVPK010009005">
    <property type="protein sequence ID" value="CAG8664384.1"/>
    <property type="molecule type" value="Genomic_DNA"/>
</dbReference>
<dbReference type="OrthoDB" id="2428875at2759"/>
<keyword evidence="2" id="KW-1185">Reference proteome</keyword>
<comment type="caution">
    <text evidence="1">The sequence shown here is derived from an EMBL/GenBank/DDBJ whole genome shotgun (WGS) entry which is preliminary data.</text>
</comment>
<feature type="non-terminal residue" evidence="1">
    <location>
        <position position="1"/>
    </location>
</feature>
<reference evidence="1" key="1">
    <citation type="submission" date="2021-06" db="EMBL/GenBank/DDBJ databases">
        <authorList>
            <person name="Kallberg Y."/>
            <person name="Tangrot J."/>
            <person name="Rosling A."/>
        </authorList>
    </citation>
    <scope>NUCLEOTIDE SEQUENCE</scope>
    <source>
        <strain evidence="1">AZ414A</strain>
    </source>
</reference>
<evidence type="ECO:0000313" key="1">
    <source>
        <dbReference type="EMBL" id="CAG8664384.1"/>
    </source>
</evidence>
<organism evidence="1 2">
    <name type="scientific">Diversispora eburnea</name>
    <dbReference type="NCBI Taxonomy" id="1213867"/>
    <lineage>
        <taxon>Eukaryota</taxon>
        <taxon>Fungi</taxon>
        <taxon>Fungi incertae sedis</taxon>
        <taxon>Mucoromycota</taxon>
        <taxon>Glomeromycotina</taxon>
        <taxon>Glomeromycetes</taxon>
        <taxon>Diversisporales</taxon>
        <taxon>Diversisporaceae</taxon>
        <taxon>Diversispora</taxon>
    </lineage>
</organism>
<dbReference type="AlphaFoldDB" id="A0A9N9E6D1"/>
<dbReference type="Proteomes" id="UP000789706">
    <property type="component" value="Unassembled WGS sequence"/>
</dbReference>
<proteinExistence type="predicted"/>
<gene>
    <name evidence="1" type="ORF">DEBURN_LOCUS11869</name>
</gene>
<evidence type="ECO:0000313" key="2">
    <source>
        <dbReference type="Proteomes" id="UP000789706"/>
    </source>
</evidence>
<name>A0A9N9E6D1_9GLOM</name>